<evidence type="ECO:0000256" key="1">
    <source>
        <dbReference type="SAM" id="Phobius"/>
    </source>
</evidence>
<accession>A0A2A2EW26</accession>
<proteinExistence type="predicted"/>
<dbReference type="EMBL" id="NSKB01000004">
    <property type="protein sequence ID" value="PAU76557.1"/>
    <property type="molecule type" value="Genomic_DNA"/>
</dbReference>
<gene>
    <name evidence="2" type="ORF">CK498_11175</name>
</gene>
<dbReference type="AlphaFoldDB" id="A0A2A2EW26"/>
<dbReference type="Proteomes" id="UP000217771">
    <property type="component" value="Unassembled WGS sequence"/>
</dbReference>
<evidence type="ECO:0000313" key="3">
    <source>
        <dbReference type="Proteomes" id="UP000217771"/>
    </source>
</evidence>
<reference evidence="2 3" key="1">
    <citation type="submission" date="2017-08" db="EMBL/GenBank/DDBJ databases">
        <title>Halomonas alkalisoli sp. nov., isolated from saline alkaline soil.</title>
        <authorList>
            <person name="Wang D."/>
            <person name="Zhang G."/>
        </authorList>
    </citation>
    <scope>NUCLEOTIDE SEQUENCE [LARGE SCALE GENOMIC DNA]</scope>
    <source>
        <strain evidence="2 3">WRN001</strain>
    </source>
</reference>
<keyword evidence="1" id="KW-1133">Transmembrane helix</keyword>
<name>A0A2A2EW26_9GAMM</name>
<evidence type="ECO:0000313" key="2">
    <source>
        <dbReference type="EMBL" id="PAU76557.1"/>
    </source>
</evidence>
<evidence type="ECO:0008006" key="4">
    <source>
        <dbReference type="Google" id="ProtNLM"/>
    </source>
</evidence>
<feature type="transmembrane region" description="Helical" evidence="1">
    <location>
        <begin position="21"/>
        <end position="38"/>
    </location>
</feature>
<keyword evidence="1" id="KW-0812">Transmembrane</keyword>
<feature type="transmembrane region" description="Helical" evidence="1">
    <location>
        <begin position="86"/>
        <end position="105"/>
    </location>
</feature>
<sequence length="107" mass="11682">MDRWEKRMPSFATRLAGLPQAPLVAMGISTLLALWLLWRPELLSALAMAWRLPLIVLGIWALGAGFSLGAGLVPERGPLRRLLGPPLCWWLLGGFSLVVLARGLWGG</sequence>
<keyword evidence="1" id="KW-0472">Membrane</keyword>
<organism evidence="2 3">
    <name type="scientific">Halomonas salipaludis</name>
    <dbReference type="NCBI Taxonomy" id="2032625"/>
    <lineage>
        <taxon>Bacteria</taxon>
        <taxon>Pseudomonadati</taxon>
        <taxon>Pseudomonadota</taxon>
        <taxon>Gammaproteobacteria</taxon>
        <taxon>Oceanospirillales</taxon>
        <taxon>Halomonadaceae</taxon>
        <taxon>Halomonas</taxon>
    </lineage>
</organism>
<comment type="caution">
    <text evidence="2">The sequence shown here is derived from an EMBL/GenBank/DDBJ whole genome shotgun (WGS) entry which is preliminary data.</text>
</comment>
<keyword evidence="3" id="KW-1185">Reference proteome</keyword>
<feature type="transmembrane region" description="Helical" evidence="1">
    <location>
        <begin position="50"/>
        <end position="74"/>
    </location>
</feature>
<protein>
    <recommendedName>
        <fullName evidence="4">Cyd operon protein YbgE</fullName>
    </recommendedName>
</protein>
<dbReference type="InterPro" id="IPR011846">
    <property type="entry name" value="Cyd_oper_YbgE"/>
</dbReference>
<dbReference type="Pfam" id="PF09600">
    <property type="entry name" value="Cyd_oper_YbgE"/>
    <property type="match status" value="1"/>
</dbReference>